<reference evidence="2 3" key="1">
    <citation type="submission" date="2019-11" db="EMBL/GenBank/DDBJ databases">
        <title>Pedobacter sp. HMF7056 Genome sequencing and assembly.</title>
        <authorList>
            <person name="Kang H."/>
            <person name="Kim H."/>
            <person name="Joh K."/>
        </authorList>
    </citation>
    <scope>NUCLEOTIDE SEQUENCE [LARGE SCALE GENOMIC DNA]</scope>
    <source>
        <strain evidence="2 3">HMF7056</strain>
    </source>
</reference>
<dbReference type="Proteomes" id="UP000451233">
    <property type="component" value="Unassembled WGS sequence"/>
</dbReference>
<dbReference type="InterPro" id="IPR048136">
    <property type="entry name" value="STM3941-like"/>
</dbReference>
<dbReference type="PROSITE" id="PS51257">
    <property type="entry name" value="PROKAR_LIPOPROTEIN"/>
    <property type="match status" value="1"/>
</dbReference>
<dbReference type="AlphaFoldDB" id="A0A7K1XUZ3"/>
<evidence type="ECO:0000313" key="3">
    <source>
        <dbReference type="Proteomes" id="UP000451233"/>
    </source>
</evidence>
<keyword evidence="3" id="KW-1185">Reference proteome</keyword>
<evidence type="ECO:0000256" key="1">
    <source>
        <dbReference type="SAM" id="Phobius"/>
    </source>
</evidence>
<protein>
    <submittedName>
        <fullName evidence="2">Uncharacterized protein</fullName>
    </submittedName>
</protein>
<dbReference type="EMBL" id="WVHS01000001">
    <property type="protein sequence ID" value="MXV14790.1"/>
    <property type="molecule type" value="Genomic_DNA"/>
</dbReference>
<dbReference type="RefSeq" id="WP_160905739.1">
    <property type="nucleotide sequence ID" value="NZ_WVHS01000001.1"/>
</dbReference>
<keyword evidence="1" id="KW-1133">Transmembrane helix</keyword>
<comment type="caution">
    <text evidence="2">The sequence shown here is derived from an EMBL/GenBank/DDBJ whole genome shotgun (WGS) entry which is preliminary data.</text>
</comment>
<name>A0A7K1XUZ3_9SPHI</name>
<dbReference type="NCBIfam" id="NF041635">
    <property type="entry name" value="STM3941_fam"/>
    <property type="match status" value="1"/>
</dbReference>
<proteinExistence type="predicted"/>
<sequence length="178" mass="20067">MEIKLYRSPWKALRLVALCTPFVAIGCWGIRSGEMSAYLAWTLLLFFGLGYPGAAFMLLDRRPQIIISEIGIFDRTTHRGFINWEIIHNAYLVTIHGQPIICLLVDEAFKPSRKKGRWAQSLSRLNEGLGFQELNLSLGMVDVNAERFLDFLLMMSSASQEKRAGLITGRLGEGAKVF</sequence>
<gene>
    <name evidence="2" type="ORF">GS398_05735</name>
</gene>
<keyword evidence="1" id="KW-0472">Membrane</keyword>
<evidence type="ECO:0000313" key="2">
    <source>
        <dbReference type="EMBL" id="MXV14790.1"/>
    </source>
</evidence>
<feature type="transmembrane region" description="Helical" evidence="1">
    <location>
        <begin position="12"/>
        <end position="31"/>
    </location>
</feature>
<accession>A0A7K1XUZ3</accession>
<organism evidence="2 3">
    <name type="scientific">Hufsiella ginkgonis</name>
    <dbReference type="NCBI Taxonomy" id="2695274"/>
    <lineage>
        <taxon>Bacteria</taxon>
        <taxon>Pseudomonadati</taxon>
        <taxon>Bacteroidota</taxon>
        <taxon>Sphingobacteriia</taxon>
        <taxon>Sphingobacteriales</taxon>
        <taxon>Sphingobacteriaceae</taxon>
        <taxon>Hufsiella</taxon>
    </lineage>
</organism>
<keyword evidence="1" id="KW-0812">Transmembrane</keyword>
<feature type="transmembrane region" description="Helical" evidence="1">
    <location>
        <begin position="37"/>
        <end position="59"/>
    </location>
</feature>